<organism evidence="3 4">
    <name type="scientific">Dictyobacter halimunensis</name>
    <dbReference type="NCBI Taxonomy" id="3026934"/>
    <lineage>
        <taxon>Bacteria</taxon>
        <taxon>Bacillati</taxon>
        <taxon>Chloroflexota</taxon>
        <taxon>Ktedonobacteria</taxon>
        <taxon>Ktedonobacterales</taxon>
        <taxon>Dictyobacteraceae</taxon>
        <taxon>Dictyobacter</taxon>
    </lineage>
</organism>
<feature type="transmembrane region" description="Helical" evidence="2">
    <location>
        <begin position="135"/>
        <end position="156"/>
    </location>
</feature>
<accession>A0ABQ6G5Q8</accession>
<evidence type="ECO:0008006" key="5">
    <source>
        <dbReference type="Google" id="ProtNLM"/>
    </source>
</evidence>
<keyword evidence="2" id="KW-0812">Transmembrane</keyword>
<evidence type="ECO:0000313" key="3">
    <source>
        <dbReference type="EMBL" id="GLV61203.1"/>
    </source>
</evidence>
<feature type="compositionally biased region" description="Polar residues" evidence="1">
    <location>
        <begin position="20"/>
        <end position="31"/>
    </location>
</feature>
<keyword evidence="2" id="KW-0472">Membrane</keyword>
<protein>
    <recommendedName>
        <fullName evidence="5">VCBS repeat-containing protein</fullName>
    </recommendedName>
</protein>
<feature type="compositionally biased region" description="Polar residues" evidence="1">
    <location>
        <begin position="44"/>
        <end position="56"/>
    </location>
</feature>
<dbReference type="EMBL" id="BSRI01000003">
    <property type="protein sequence ID" value="GLV61203.1"/>
    <property type="molecule type" value="Genomic_DNA"/>
</dbReference>
<feature type="compositionally biased region" description="Low complexity" evidence="1">
    <location>
        <begin position="92"/>
        <end position="101"/>
    </location>
</feature>
<keyword evidence="2" id="KW-1133">Transmembrane helix</keyword>
<comment type="caution">
    <text evidence="3">The sequence shown here is derived from an EMBL/GenBank/DDBJ whole genome shotgun (WGS) entry which is preliminary data.</text>
</comment>
<proteinExistence type="predicted"/>
<dbReference type="Proteomes" id="UP001344906">
    <property type="component" value="Unassembled WGS sequence"/>
</dbReference>
<feature type="compositionally biased region" description="Basic and acidic residues" evidence="1">
    <location>
        <begin position="73"/>
        <end position="85"/>
    </location>
</feature>
<sequence>MATQKQIRIASHDEGFEGWTSASRLTHSSAVRWTGTGDRDEYEQATSRTRSMSQRASRPEPARGQSDPTTNGDPRRLRPATDRQRMVRASRRSATATQAQSLTAKTYLPVEQEKVGNRQQRRQAQWLEFFRIHPGLFIGLALGLLISLLVFLWFLASLVHMLHQNDMVHPAEFGAAHSTATHLVDHQHRYYLLGSNDQGQSYIMLIPDGQPEHAKLLVGPHIPKDAYIRLSVKDVNGDGSPDIIEEIVPPAGLFLFEQQPLSAVFLNDGHDNFKAQP</sequence>
<evidence type="ECO:0000256" key="1">
    <source>
        <dbReference type="SAM" id="MobiDB-lite"/>
    </source>
</evidence>
<feature type="region of interest" description="Disordered" evidence="1">
    <location>
        <begin position="1"/>
        <end position="101"/>
    </location>
</feature>
<evidence type="ECO:0000256" key="2">
    <source>
        <dbReference type="SAM" id="Phobius"/>
    </source>
</evidence>
<keyword evidence="4" id="KW-1185">Reference proteome</keyword>
<name>A0ABQ6G5Q8_9CHLR</name>
<dbReference type="RefSeq" id="WP_338258631.1">
    <property type="nucleotide sequence ID" value="NZ_BSRI01000003.1"/>
</dbReference>
<gene>
    <name evidence="3" type="ORF">KDH_80190</name>
</gene>
<evidence type="ECO:0000313" key="4">
    <source>
        <dbReference type="Proteomes" id="UP001344906"/>
    </source>
</evidence>
<reference evidence="3 4" key="1">
    <citation type="submission" date="2023-02" db="EMBL/GenBank/DDBJ databases">
        <title>Dictyobacter halimunensis sp. nov., a new member of the class Ktedonobacteria from forest soil in a geothermal area.</title>
        <authorList>
            <person name="Rachmania M.K."/>
            <person name="Ningsih F."/>
            <person name="Sakai Y."/>
            <person name="Yabe S."/>
            <person name="Yokota A."/>
            <person name="Sjamsuridzal W."/>
        </authorList>
    </citation>
    <scope>NUCLEOTIDE SEQUENCE [LARGE SCALE GENOMIC DNA]</scope>
    <source>
        <strain evidence="3 4">S3.2.2.5</strain>
    </source>
</reference>